<evidence type="ECO:0000256" key="11">
    <source>
        <dbReference type="ARBA" id="ARBA00025611"/>
    </source>
</evidence>
<evidence type="ECO:0000259" key="14">
    <source>
        <dbReference type="SMART" id="SM00479"/>
    </source>
</evidence>
<dbReference type="NCBIfam" id="TIGR00573">
    <property type="entry name" value="dnaq"/>
    <property type="match status" value="1"/>
</dbReference>
<dbReference type="InterPro" id="IPR006054">
    <property type="entry name" value="DnaQ"/>
</dbReference>
<comment type="catalytic activity">
    <reaction evidence="12 13">
        <text>DNA(n) + a 2'-deoxyribonucleoside 5'-triphosphate = DNA(n+1) + diphosphate</text>
        <dbReference type="Rhea" id="RHEA:22508"/>
        <dbReference type="Rhea" id="RHEA-COMP:17339"/>
        <dbReference type="Rhea" id="RHEA-COMP:17340"/>
        <dbReference type="ChEBI" id="CHEBI:33019"/>
        <dbReference type="ChEBI" id="CHEBI:61560"/>
        <dbReference type="ChEBI" id="CHEBI:173112"/>
        <dbReference type="EC" id="2.7.7.7"/>
    </reaction>
</comment>
<dbReference type="GO" id="GO:0003887">
    <property type="term" value="F:DNA-directed DNA polymerase activity"/>
    <property type="evidence" value="ECO:0007669"/>
    <property type="project" value="UniProtKB-UniRule"/>
</dbReference>
<dbReference type="eggNOG" id="COG2176">
    <property type="taxonomic scope" value="Bacteria"/>
</dbReference>
<evidence type="ECO:0000256" key="8">
    <source>
        <dbReference type="ARBA" id="ARBA00022801"/>
    </source>
</evidence>
<comment type="function">
    <text evidence="11">DNA polymerase III is a complex, multichain enzyme responsible for most of the replicative synthesis in bacteria. This DNA polymerase also exhibits 3' to 5' exonuclease activity. The alpha chain is the DNA polymerase.</text>
</comment>
<dbReference type="Pfam" id="PF00929">
    <property type="entry name" value="RNase_T"/>
    <property type="match status" value="1"/>
</dbReference>
<keyword evidence="7 13" id="KW-0540">Nuclease</keyword>
<dbReference type="SMART" id="SM00481">
    <property type="entry name" value="POLIIIAc"/>
    <property type="match status" value="1"/>
</dbReference>
<keyword evidence="3 13" id="KW-0963">Cytoplasm</keyword>
<dbReference type="Pfam" id="PF07733">
    <property type="entry name" value="DNA_pol3_alpha"/>
    <property type="match status" value="2"/>
</dbReference>
<dbReference type="STRING" id="1209989.TepRe1_1265"/>
<dbReference type="HOGENOM" id="CLU_003297_2_0_9"/>
<keyword evidence="17" id="KW-1185">Reference proteome</keyword>
<dbReference type="Gene3D" id="3.20.20.140">
    <property type="entry name" value="Metal-dependent hydrolases"/>
    <property type="match status" value="2"/>
</dbReference>
<dbReference type="RefSeq" id="WP_013778334.1">
    <property type="nucleotide sequence ID" value="NC_015519.1"/>
</dbReference>
<dbReference type="GO" id="GO:0005737">
    <property type="term" value="C:cytoplasm"/>
    <property type="evidence" value="ECO:0007669"/>
    <property type="project" value="UniProtKB-SubCell"/>
</dbReference>
<evidence type="ECO:0000256" key="6">
    <source>
        <dbReference type="ARBA" id="ARBA00022705"/>
    </source>
</evidence>
<dbReference type="FunFam" id="3.30.420.10:FF:000045">
    <property type="entry name" value="3'-5' exonuclease DinG"/>
    <property type="match status" value="1"/>
</dbReference>
<name>F4LU81_TEPAE</name>
<dbReference type="InterPro" id="IPR011708">
    <property type="entry name" value="DNA_pol3_alpha_NTPase_dom"/>
</dbReference>
<dbReference type="GO" id="GO:0008408">
    <property type="term" value="F:3'-5' exonuclease activity"/>
    <property type="evidence" value="ECO:0007669"/>
    <property type="project" value="UniProtKB-UniRule"/>
</dbReference>
<evidence type="ECO:0000313" key="17">
    <source>
        <dbReference type="Proteomes" id="UP000010802"/>
    </source>
</evidence>
<dbReference type="InterPro" id="IPR006308">
    <property type="entry name" value="Pol_III_a_PolC-type_gram_pos"/>
</dbReference>
<keyword evidence="6 13" id="KW-0235">DNA replication</keyword>
<dbReference type="InterPro" id="IPR004805">
    <property type="entry name" value="DnaE2/DnaE/PolC"/>
</dbReference>
<dbReference type="InterPro" id="IPR044923">
    <property type="entry name" value="PolC_middle_finger_sf"/>
</dbReference>
<dbReference type="CDD" id="cd04484">
    <property type="entry name" value="polC_OBF"/>
    <property type="match status" value="1"/>
</dbReference>
<dbReference type="InterPro" id="IPR036397">
    <property type="entry name" value="RNaseH_sf"/>
</dbReference>
<dbReference type="InterPro" id="IPR012340">
    <property type="entry name" value="NA-bd_OB-fold"/>
</dbReference>
<dbReference type="InterPro" id="IPR024754">
    <property type="entry name" value="DNA_PolC-like_N_II"/>
</dbReference>
<evidence type="ECO:0000256" key="5">
    <source>
        <dbReference type="ARBA" id="ARBA00022695"/>
    </source>
</evidence>
<protein>
    <recommendedName>
        <fullName evidence="13">DNA polymerase III PolC-type</fullName>
        <shortName evidence="13">PolIII</shortName>
        <ecNumber evidence="13">2.7.7.7</ecNumber>
    </recommendedName>
</protein>
<dbReference type="KEGG" id="tae:TepiRe1_1376"/>
<evidence type="ECO:0000256" key="3">
    <source>
        <dbReference type="ARBA" id="ARBA00022490"/>
    </source>
</evidence>
<dbReference type="InterPro" id="IPR029460">
    <property type="entry name" value="DNAPol_HHH"/>
</dbReference>
<dbReference type="EMBL" id="HF563609">
    <property type="protein sequence ID" value="CDI40667.1"/>
    <property type="molecule type" value="Genomic_DNA"/>
</dbReference>
<dbReference type="PANTHER" id="PTHR32294">
    <property type="entry name" value="DNA POLYMERASE III SUBUNIT ALPHA"/>
    <property type="match status" value="1"/>
</dbReference>
<keyword evidence="10 13" id="KW-0239">DNA-directed DNA polymerase</keyword>
<dbReference type="Pfam" id="PF17657">
    <property type="entry name" value="DNA_pol3_finger"/>
    <property type="match status" value="1"/>
</dbReference>
<gene>
    <name evidence="13 16" type="primary">polC</name>
    <name evidence="16" type="ordered locus">TEPIRE1_1376</name>
</gene>
<keyword evidence="8 13" id="KW-0378">Hydrolase</keyword>
<proteinExistence type="inferred from homology"/>
<dbReference type="Gene3D" id="3.30.420.10">
    <property type="entry name" value="Ribonuclease H-like superfamily/Ribonuclease H"/>
    <property type="match status" value="1"/>
</dbReference>
<dbReference type="Proteomes" id="UP000010802">
    <property type="component" value="Chromosome"/>
</dbReference>
<comment type="subcellular location">
    <subcellularLocation>
        <location evidence="2 13">Cytoplasm</location>
    </subcellularLocation>
</comment>
<dbReference type="Gene3D" id="2.40.50.140">
    <property type="entry name" value="Nucleic acid-binding proteins"/>
    <property type="match status" value="1"/>
</dbReference>
<evidence type="ECO:0000256" key="10">
    <source>
        <dbReference type="ARBA" id="ARBA00022932"/>
    </source>
</evidence>
<dbReference type="OrthoDB" id="9804290at2"/>
<keyword evidence="9 13" id="KW-0269">Exonuclease</keyword>
<dbReference type="Pfam" id="PF14579">
    <property type="entry name" value="HHH_6"/>
    <property type="match status" value="1"/>
</dbReference>
<dbReference type="SUPFAM" id="SSF160975">
    <property type="entry name" value="AF1531-like"/>
    <property type="match status" value="1"/>
</dbReference>
<evidence type="ECO:0000256" key="12">
    <source>
        <dbReference type="ARBA" id="ARBA00049244"/>
    </source>
</evidence>
<dbReference type="SUPFAM" id="SSF53098">
    <property type="entry name" value="Ribonuclease H-like"/>
    <property type="match status" value="1"/>
</dbReference>
<dbReference type="InterPro" id="IPR012337">
    <property type="entry name" value="RNaseH-like_sf"/>
</dbReference>
<keyword evidence="4 13" id="KW-0808">Transferase</keyword>
<comment type="similarity">
    <text evidence="13">Belongs to the DNA polymerase type-C family. PolC subfamily.</text>
</comment>
<evidence type="ECO:0000256" key="4">
    <source>
        <dbReference type="ARBA" id="ARBA00022679"/>
    </source>
</evidence>
<accession>F4LU81</accession>
<dbReference type="PANTHER" id="PTHR32294:SF5">
    <property type="entry name" value="DNA POLYMERASE III POLC-TYPE"/>
    <property type="match status" value="1"/>
</dbReference>
<dbReference type="Gene3D" id="3.30.1900.20">
    <property type="match status" value="2"/>
</dbReference>
<dbReference type="Pfam" id="PF02811">
    <property type="entry name" value="PHP"/>
    <property type="match status" value="1"/>
</dbReference>
<dbReference type="NCBIfam" id="TIGR01405">
    <property type="entry name" value="polC_Gram_pos"/>
    <property type="match status" value="1"/>
</dbReference>
<sequence>MINLKNIFKEEDLKIFEAEEKRLLTNIILENIVVSREKKDLDIFLLSEHVLTEQILIKIKNILLSHLPHTNNILFHCVKVDNKNKAQALVTKVWKDLLEHIFTEAPASQMWMLNSYWELNEKHLNIYVEPSGIEFLKERKVCPIIENFFTGLGYPLKVVFKEKTEESIKENTYDIYEEEKEIIESILKENEFKGNGIDDDNLSPNIIGRIISGNSTPIGDFISETNDIIFSGEVFNIEKRELKNKTIMLTFGLTDYTGSILVKIFLSGEQKSLEFRFKEGLWLKVRGKIEKSKYSQEYELIPFDVNIDKKPERMDTKPEKRVELHLHTRYSSMDALCSPTEVIKMAKKWGHKAVAFTDHGVLQSFPEIYEASKKIGIKPIYGVEAYIFDDENPVIISPPDKPIKDVTFVVVDIETTGLCFDNDEIIEIGAVKILNNEIIDRFSSFIKPQRLIPTNIINLTGITNDMLKTARPIEKVLPSFMEFLGDGVFVAHNAEFDSGFIRREASKLGIPFKNNILDTLALARIIFSKLKNHRLDTLAKELNIKMGSHHRAIDDAKTAALILQELLIKVNEAGINNLSQINDIYKLKKGATNLSSYHATILVKDNIGLKNLYKLVSVSHLDFFYRHPRIPKSLLRTYRKGLLIGSGCQAGELFQSLLHFCSYEKVKEISGFYDFLEIQPLHNNAFLIDGGYASGMQRLEELNRKIYDIGKNSGKPVVMTGDVHFANPEDEILRKILLNAQGFQDADKESRLYFKTTDEMLNECKYLGTEIANEVVIKNPNIIADEVNDGIVPFPDGLYPPKIAGAEQEIIDMTYRQAKKLYGEKLPPIVEKRIKHELNSIVNNGYAVIYLIAHKLVKKSMEDGYLVGSRGSVGSSLVATMCQITEVNPLPAHYLCPICQTSIFEEDKQEIVGPDLPDKNCPKCGSRMKKEGFNIPFEVFMGFEGDKIPDIDLNFSGEYQSKAHKYTEELFGEHHVFRAGTVSTIAQKTAFGFVKAYLEEKRMQLPNIELTRLSAGITGVKRTTGQHPGGLIIVPKDKEIFEFTPIQHPADDKGSGVITTHFEYHSISDRLLKLDLLGHDDPTVIKMLEEETGINVQEIPLDDAETMKIFSSLTPLNLDPKVLGTSVGTLGVPEFGTRFVRQMLEDTRPTSFSELVRISGLSHGTDVWLNNAQNIIKNNIATLKDVIATRDDIMIYLINKGINSKTAFNIMEDVRKGRCLKPEYEKLLMENSNIDSWFIESCKKIKYLFPKAHAVAYVVMAFRIAYFKVHFPEAFYATYFTVKADDFDAELILQGPKKIMETMNEIEKKEKEATAKEKNIFTLLEVAHEMYMRGIQFVPIDLYKSDVKRFKITKDGILPPLSALQGLGITAAQNIKKERNKGRFTSIDDLQQRTKITKTVVQILKQNSILNGLQETDQISLF</sequence>
<dbReference type="Gene3D" id="1.10.150.700">
    <property type="entry name" value="PolC, middle finger domain"/>
    <property type="match status" value="2"/>
</dbReference>
<dbReference type="KEGG" id="tep:TepRe1_1265"/>
<dbReference type="GO" id="GO:0003677">
    <property type="term" value="F:DNA binding"/>
    <property type="evidence" value="ECO:0007669"/>
    <property type="project" value="UniProtKB-UniRule"/>
</dbReference>
<dbReference type="InterPro" id="IPR013520">
    <property type="entry name" value="Ribonucl_H"/>
</dbReference>
<comment type="function">
    <text evidence="1 13">Required for replicative DNA synthesis. This DNA polymerase also exhibits 3' to 5' exonuclease activity.</text>
</comment>
<dbReference type="InterPro" id="IPR004365">
    <property type="entry name" value="NA-bd_OB_tRNA"/>
</dbReference>
<evidence type="ECO:0000256" key="9">
    <source>
        <dbReference type="ARBA" id="ARBA00022839"/>
    </source>
</evidence>
<dbReference type="Gene3D" id="1.10.150.870">
    <property type="match status" value="1"/>
</dbReference>
<dbReference type="NCBIfam" id="NF001688">
    <property type="entry name" value="PRK00448.1"/>
    <property type="match status" value="1"/>
</dbReference>
<dbReference type="InterPro" id="IPR040982">
    <property type="entry name" value="DNA_pol3_finger"/>
</dbReference>
<dbReference type="InterPro" id="IPR004013">
    <property type="entry name" value="PHP_dom"/>
</dbReference>
<evidence type="ECO:0000256" key="7">
    <source>
        <dbReference type="ARBA" id="ARBA00022722"/>
    </source>
</evidence>
<keyword evidence="5 13" id="KW-0548">Nucleotidyltransferase</keyword>
<dbReference type="HAMAP" id="MF_00356">
    <property type="entry name" value="DNApol_PolC"/>
    <property type="match status" value="1"/>
</dbReference>
<evidence type="ECO:0000256" key="2">
    <source>
        <dbReference type="ARBA" id="ARBA00004496"/>
    </source>
</evidence>
<dbReference type="SMART" id="SM00479">
    <property type="entry name" value="EXOIII"/>
    <property type="match status" value="1"/>
</dbReference>
<reference evidence="17" key="1">
    <citation type="journal article" date="2013" name="Genome Announc.">
        <title>First genome sequence of a syntrophic acetate-oxidizing bacterium, Tepidanaerobacter acetatoxydans strain Re1.</title>
        <authorList>
            <person name="Manzoor S."/>
            <person name="Bongcam-Rudloff E."/>
            <person name="Schnurer A."/>
            <person name="Muller B."/>
        </authorList>
    </citation>
    <scope>NUCLEOTIDE SEQUENCE [LARGE SCALE GENOMIC DNA]</scope>
    <source>
        <strain evidence="17">Re1</strain>
    </source>
</reference>
<dbReference type="GO" id="GO:0006261">
    <property type="term" value="P:DNA-templated DNA replication"/>
    <property type="evidence" value="ECO:0007669"/>
    <property type="project" value="UniProtKB-UniRule"/>
</dbReference>
<dbReference type="CDD" id="cd06127">
    <property type="entry name" value="DEDDh"/>
    <property type="match status" value="1"/>
</dbReference>
<dbReference type="CDD" id="cd07435">
    <property type="entry name" value="PHP_PolIIIA_POLC"/>
    <property type="match status" value="1"/>
</dbReference>
<evidence type="ECO:0000256" key="1">
    <source>
        <dbReference type="ARBA" id="ARBA00003452"/>
    </source>
</evidence>
<feature type="domain" description="Polymerase/histidinol phosphatase N-terminal" evidence="15">
    <location>
        <begin position="322"/>
        <end position="389"/>
    </location>
</feature>
<feature type="domain" description="Exonuclease" evidence="14">
    <location>
        <begin position="407"/>
        <end position="572"/>
    </location>
</feature>
<evidence type="ECO:0000256" key="13">
    <source>
        <dbReference type="HAMAP-Rule" id="MF_00356"/>
    </source>
</evidence>
<dbReference type="InterPro" id="IPR003141">
    <property type="entry name" value="Pol/His_phosphatase_N"/>
</dbReference>
<organism evidence="16 17">
    <name type="scientific">Tepidanaerobacter acetatoxydans (strain DSM 21804 / JCM 16047 / Re1)</name>
    <dbReference type="NCBI Taxonomy" id="1209989"/>
    <lineage>
        <taxon>Bacteria</taxon>
        <taxon>Bacillati</taxon>
        <taxon>Bacillota</taxon>
        <taxon>Clostridia</taxon>
        <taxon>Thermosediminibacterales</taxon>
        <taxon>Tepidanaerobacteraceae</taxon>
        <taxon>Tepidanaerobacter</taxon>
    </lineage>
</organism>
<evidence type="ECO:0000259" key="15">
    <source>
        <dbReference type="SMART" id="SM00481"/>
    </source>
</evidence>
<dbReference type="Pfam" id="PF11490">
    <property type="entry name" value="DNA_pol3_a_NII"/>
    <property type="match status" value="1"/>
</dbReference>
<dbReference type="EC" id="2.7.7.7" evidence="13"/>
<dbReference type="Pfam" id="PF01336">
    <property type="entry name" value="tRNA_anti-codon"/>
    <property type="match status" value="1"/>
</dbReference>
<evidence type="ECO:0000313" key="16">
    <source>
        <dbReference type="EMBL" id="CDI40667.1"/>
    </source>
</evidence>